<evidence type="ECO:0000256" key="1">
    <source>
        <dbReference type="SAM" id="Phobius"/>
    </source>
</evidence>
<keyword evidence="1" id="KW-1133">Transmembrane helix</keyword>
<evidence type="ECO:0000313" key="3">
    <source>
        <dbReference type="Proteomes" id="UP001049176"/>
    </source>
</evidence>
<dbReference type="KEGG" id="more:E1B28_000031"/>
<keyword evidence="3" id="KW-1185">Reference proteome</keyword>
<feature type="transmembrane region" description="Helical" evidence="1">
    <location>
        <begin position="144"/>
        <end position="172"/>
    </location>
</feature>
<evidence type="ECO:0000313" key="2">
    <source>
        <dbReference type="EMBL" id="KAG7098057.1"/>
    </source>
</evidence>
<dbReference type="GeneID" id="66069107"/>
<keyword evidence="1" id="KW-0812">Transmembrane</keyword>
<feature type="transmembrane region" description="Helical" evidence="1">
    <location>
        <begin position="110"/>
        <end position="132"/>
    </location>
</feature>
<dbReference type="Proteomes" id="UP001049176">
    <property type="component" value="Chromosome 1"/>
</dbReference>
<name>A0A9P7V0L5_9AGAR</name>
<proteinExistence type="predicted"/>
<feature type="transmembrane region" description="Helical" evidence="1">
    <location>
        <begin position="26"/>
        <end position="48"/>
    </location>
</feature>
<protein>
    <submittedName>
        <fullName evidence="2">Uncharacterized protein</fullName>
    </submittedName>
</protein>
<dbReference type="OrthoDB" id="3019750at2759"/>
<dbReference type="AlphaFoldDB" id="A0A9P7V0L5"/>
<comment type="caution">
    <text evidence="2">The sequence shown here is derived from an EMBL/GenBank/DDBJ whole genome shotgun (WGS) entry which is preliminary data.</text>
</comment>
<accession>A0A9P7V0L5</accession>
<keyword evidence="1" id="KW-0472">Membrane</keyword>
<feature type="transmembrane region" description="Helical" evidence="1">
    <location>
        <begin position="192"/>
        <end position="214"/>
    </location>
</feature>
<organism evidence="2 3">
    <name type="scientific">Marasmius oreades</name>
    <name type="common">fairy-ring Marasmius</name>
    <dbReference type="NCBI Taxonomy" id="181124"/>
    <lineage>
        <taxon>Eukaryota</taxon>
        <taxon>Fungi</taxon>
        <taxon>Dikarya</taxon>
        <taxon>Basidiomycota</taxon>
        <taxon>Agaricomycotina</taxon>
        <taxon>Agaricomycetes</taxon>
        <taxon>Agaricomycetidae</taxon>
        <taxon>Agaricales</taxon>
        <taxon>Marasmiineae</taxon>
        <taxon>Marasmiaceae</taxon>
        <taxon>Marasmius</taxon>
    </lineage>
</organism>
<sequence>MSSTLEQILATFLNANSILTRTISTLSVLFFIYGFYCFIFGLSIHVLFHQSNPVHRLQTGCTIALFILATIYIVSQVWATFGQASIGFHAATTKDYASVIQYLKGDDGKIAWVGTLDIVSNLMNSIADIMLIHRCYRIFNSNKLVLFTLGFSACILNGIDLGCIIAITIGYGSSSKPDNPNLIMKVQSIDNGVVIGIAIFQTILTFLTGGRIWWITHQARKLMGGSTCTRYNNIIAIIIESGLLNAGFLLTEAVVEPILDSGGISNAPIDFTIFPVLMSGLSPTMVIAWVAYGKSVESVQQAISMHHRSNTETSHLRSATGIRQATIDLESQTQAGITISDL</sequence>
<feature type="transmembrane region" description="Helical" evidence="1">
    <location>
        <begin position="271"/>
        <end position="292"/>
    </location>
</feature>
<dbReference type="EMBL" id="CM032181">
    <property type="protein sequence ID" value="KAG7098057.1"/>
    <property type="molecule type" value="Genomic_DNA"/>
</dbReference>
<reference evidence="2" key="1">
    <citation type="journal article" date="2021" name="Genome Biol. Evol.">
        <title>The assembled and annotated genome of the fairy-ring fungus Marasmius oreades.</title>
        <authorList>
            <person name="Hiltunen M."/>
            <person name="Ament-Velasquez S.L."/>
            <person name="Johannesson H."/>
        </authorList>
    </citation>
    <scope>NUCLEOTIDE SEQUENCE</scope>
    <source>
        <strain evidence="2">03SP1</strain>
    </source>
</reference>
<feature type="transmembrane region" description="Helical" evidence="1">
    <location>
        <begin position="234"/>
        <end position="251"/>
    </location>
</feature>
<feature type="transmembrane region" description="Helical" evidence="1">
    <location>
        <begin position="60"/>
        <end position="79"/>
    </location>
</feature>
<dbReference type="RefSeq" id="XP_043014527.1">
    <property type="nucleotide sequence ID" value="XM_043145828.1"/>
</dbReference>
<gene>
    <name evidence="2" type="ORF">E1B28_000031</name>
</gene>